<keyword evidence="1" id="KW-0418">Kinase</keyword>
<protein>
    <submittedName>
        <fullName evidence="1">Dephospho-CoA kinase</fullName>
    </submittedName>
</protein>
<dbReference type="EMBL" id="PEXU01000011">
    <property type="protein sequence ID" value="PIS42941.1"/>
    <property type="molecule type" value="Genomic_DNA"/>
</dbReference>
<proteinExistence type="predicted"/>
<dbReference type="InterPro" id="IPR027417">
    <property type="entry name" value="P-loop_NTPase"/>
</dbReference>
<evidence type="ECO:0000313" key="1">
    <source>
        <dbReference type="EMBL" id="PIS42941.1"/>
    </source>
</evidence>
<gene>
    <name evidence="1" type="ORF">COT24_00905</name>
</gene>
<reference evidence="1 2" key="1">
    <citation type="submission" date="2017-09" db="EMBL/GenBank/DDBJ databases">
        <title>Depth-based differentiation of microbial function through sediment-hosted aquifers and enrichment of novel symbionts in the deep terrestrial subsurface.</title>
        <authorList>
            <person name="Probst A.J."/>
            <person name="Ladd B."/>
            <person name="Jarett J.K."/>
            <person name="Geller-Mcgrath D.E."/>
            <person name="Sieber C.M."/>
            <person name="Emerson J.B."/>
            <person name="Anantharaman K."/>
            <person name="Thomas B.C."/>
            <person name="Malmstrom R."/>
            <person name="Stieglmeier M."/>
            <person name="Klingl A."/>
            <person name="Woyke T."/>
            <person name="Ryan C.M."/>
            <person name="Banfield J.F."/>
        </authorList>
    </citation>
    <scope>NUCLEOTIDE SEQUENCE [LARGE SCALE GENOMIC DNA]</scope>
    <source>
        <strain evidence="1">CG08_land_8_20_14_0_20_40_16</strain>
    </source>
</reference>
<name>A0A2H0YWR8_9BACT</name>
<dbReference type="PANTHER" id="PTHR41930">
    <property type="entry name" value="UPF0200 PROTEIN MJ1399"/>
    <property type="match status" value="1"/>
</dbReference>
<sequence>MPKSKKKIIALVGMPGAGKTEVARFLINRNFKFIRLGQLTLDEVKRRGLEPGEASEKPIREELRRKHGMAAFAILNFPKIDELLKKGNVVVDGLYSWEEYLAFKKKYGEQVIIIAVYASPKTRYARLEAQQYDKAKDINITRRHYHKEEAQSRDRSQLENIHTGGPIAMADYIVVNEDGIKELIKQVEKIRKKLDEN</sequence>
<dbReference type="Pfam" id="PF13238">
    <property type="entry name" value="AAA_18"/>
    <property type="match status" value="1"/>
</dbReference>
<accession>A0A2H0YWR8</accession>
<dbReference type="GO" id="GO:0016301">
    <property type="term" value="F:kinase activity"/>
    <property type="evidence" value="ECO:0007669"/>
    <property type="project" value="UniProtKB-KW"/>
</dbReference>
<evidence type="ECO:0000313" key="2">
    <source>
        <dbReference type="Proteomes" id="UP000231542"/>
    </source>
</evidence>
<keyword evidence="1" id="KW-0808">Transferase</keyword>
<organism evidence="1 2">
    <name type="scientific">Candidatus Kerfeldbacteria bacterium CG08_land_8_20_14_0_20_40_16</name>
    <dbReference type="NCBI Taxonomy" id="2014244"/>
    <lineage>
        <taxon>Bacteria</taxon>
        <taxon>Candidatus Kerfeldiibacteriota</taxon>
    </lineage>
</organism>
<comment type="caution">
    <text evidence="1">The sequence shown here is derived from an EMBL/GenBank/DDBJ whole genome shotgun (WGS) entry which is preliminary data.</text>
</comment>
<dbReference type="Gene3D" id="3.40.50.300">
    <property type="entry name" value="P-loop containing nucleotide triphosphate hydrolases"/>
    <property type="match status" value="1"/>
</dbReference>
<dbReference type="Proteomes" id="UP000231542">
    <property type="component" value="Unassembled WGS sequence"/>
</dbReference>
<dbReference type="SUPFAM" id="SSF52540">
    <property type="entry name" value="P-loop containing nucleoside triphosphate hydrolases"/>
    <property type="match status" value="1"/>
</dbReference>
<dbReference type="AlphaFoldDB" id="A0A2H0YWR8"/>
<dbReference type="PANTHER" id="PTHR41930:SF1">
    <property type="entry name" value="DEPHOSPHO-COA KINASE"/>
    <property type="match status" value="1"/>
</dbReference>